<keyword evidence="6" id="KW-1185">Reference proteome</keyword>
<evidence type="ECO:0000256" key="4">
    <source>
        <dbReference type="SAM" id="SignalP"/>
    </source>
</evidence>
<protein>
    <submittedName>
        <fullName evidence="5">ABC transporter substrate-binding protein</fullName>
    </submittedName>
</protein>
<dbReference type="KEGG" id="nps:KRR39_10290"/>
<dbReference type="AlphaFoldDB" id="A0A975T1Y6"/>
<dbReference type="GO" id="GO:0042918">
    <property type="term" value="P:alkanesulfonate transmembrane transport"/>
    <property type="evidence" value="ECO:0007669"/>
    <property type="project" value="TreeGrafter"/>
</dbReference>
<organism evidence="5 6">
    <name type="scientific">Nocardioides panacis</name>
    <dbReference type="NCBI Taxonomy" id="2849501"/>
    <lineage>
        <taxon>Bacteria</taxon>
        <taxon>Bacillati</taxon>
        <taxon>Actinomycetota</taxon>
        <taxon>Actinomycetes</taxon>
        <taxon>Propionibacteriales</taxon>
        <taxon>Nocardioidaceae</taxon>
        <taxon>Nocardioides</taxon>
    </lineage>
</organism>
<evidence type="ECO:0000256" key="2">
    <source>
        <dbReference type="ARBA" id="ARBA00010742"/>
    </source>
</evidence>
<reference evidence="5" key="1">
    <citation type="submission" date="2021-06" db="EMBL/GenBank/DDBJ databases">
        <title>Complete genome sequence of Nocardioides sp. G188.</title>
        <authorList>
            <person name="Im W.-T."/>
        </authorList>
    </citation>
    <scope>NUCLEOTIDE SEQUENCE</scope>
    <source>
        <strain evidence="5">G188</strain>
    </source>
</reference>
<feature type="chain" id="PRO_5039336722" evidence="4">
    <location>
        <begin position="21"/>
        <end position="344"/>
    </location>
</feature>
<accession>A0A975T1Y6</accession>
<evidence type="ECO:0000256" key="3">
    <source>
        <dbReference type="ARBA" id="ARBA00022729"/>
    </source>
</evidence>
<dbReference type="Pfam" id="PF13379">
    <property type="entry name" value="NMT1_2"/>
    <property type="match status" value="1"/>
</dbReference>
<dbReference type="PANTHER" id="PTHR30024:SF47">
    <property type="entry name" value="TAURINE-BINDING PERIPLASMIC PROTEIN"/>
    <property type="match status" value="1"/>
</dbReference>
<dbReference type="Proteomes" id="UP000683575">
    <property type="component" value="Chromosome"/>
</dbReference>
<dbReference type="RefSeq" id="WP_216941928.1">
    <property type="nucleotide sequence ID" value="NZ_CP077062.1"/>
</dbReference>
<dbReference type="EMBL" id="CP077062">
    <property type="protein sequence ID" value="QWZ10082.1"/>
    <property type="molecule type" value="Genomic_DNA"/>
</dbReference>
<dbReference type="GO" id="GO:0042597">
    <property type="term" value="C:periplasmic space"/>
    <property type="evidence" value="ECO:0007669"/>
    <property type="project" value="UniProtKB-SubCell"/>
</dbReference>
<sequence length="344" mass="35156">MRTKPLLASLVTSSALVLLAACSSTSSASSASGGDTEIGIGYFQSATIGPEVLVAGNPSLADKVDATIKLTPIDSGVAGLAELRGGAFPFVAGVGNPPVVGAISTDTKLKVIYGLYYDAAQLVVPASVKTNADLAGKTIGALQGSSEDFEIRGWLKSQGLEDTAKVVGFPSEAAIAAAYKAKRIDAGYVEIAQAIDLKDNAGGRQVVTAEEIAKLGYPSINVLGVTDDFAKQNPEVVQQVVCQVMKAQTVATGPDADTYITTAAKIVGAKPDEALAATKVIPFVSASDQTALLAKGGELEKAYALTGQFLVDQGRTKTAPTSAQITSHVDGSYAAKALKDGCDK</sequence>
<dbReference type="PANTHER" id="PTHR30024">
    <property type="entry name" value="ALIPHATIC SULFONATES-BINDING PROTEIN-RELATED"/>
    <property type="match status" value="1"/>
</dbReference>
<comment type="subcellular location">
    <subcellularLocation>
        <location evidence="1">Periplasm</location>
    </subcellularLocation>
</comment>
<name>A0A975T1Y6_9ACTN</name>
<feature type="signal peptide" evidence="4">
    <location>
        <begin position="1"/>
        <end position="20"/>
    </location>
</feature>
<comment type="similarity">
    <text evidence="2">Belongs to the bacterial solute-binding protein SsuA/TauA family.</text>
</comment>
<evidence type="ECO:0000313" key="5">
    <source>
        <dbReference type="EMBL" id="QWZ10082.1"/>
    </source>
</evidence>
<proteinExistence type="inferred from homology"/>
<evidence type="ECO:0000256" key="1">
    <source>
        <dbReference type="ARBA" id="ARBA00004418"/>
    </source>
</evidence>
<keyword evidence="3 4" id="KW-0732">Signal</keyword>
<gene>
    <name evidence="5" type="ORF">KRR39_10290</name>
</gene>
<evidence type="ECO:0000313" key="6">
    <source>
        <dbReference type="Proteomes" id="UP000683575"/>
    </source>
</evidence>
<dbReference type="PROSITE" id="PS51257">
    <property type="entry name" value="PROKAR_LIPOPROTEIN"/>
    <property type="match status" value="1"/>
</dbReference>